<dbReference type="Proteomes" id="UP000554482">
    <property type="component" value="Unassembled WGS sequence"/>
</dbReference>
<organism evidence="5 6">
    <name type="scientific">Thalictrum thalictroides</name>
    <name type="common">Rue-anemone</name>
    <name type="synonym">Anemone thalictroides</name>
    <dbReference type="NCBI Taxonomy" id="46969"/>
    <lineage>
        <taxon>Eukaryota</taxon>
        <taxon>Viridiplantae</taxon>
        <taxon>Streptophyta</taxon>
        <taxon>Embryophyta</taxon>
        <taxon>Tracheophyta</taxon>
        <taxon>Spermatophyta</taxon>
        <taxon>Magnoliopsida</taxon>
        <taxon>Ranunculales</taxon>
        <taxon>Ranunculaceae</taxon>
        <taxon>Thalictroideae</taxon>
        <taxon>Thalictrum</taxon>
    </lineage>
</organism>
<sequence>MSRLESVQRPQILPPEPASLKSDLEYPDGPYADAEKLLADRKNGVNGVSSDDHDDKGDINRYCCGEIMVMGKQCHDGFVSTLARIDKYREFWSVLPKSGEWLWNYCQKIGGEKRKNEPSPPVRNGGKKPPLPGKGGNKSP</sequence>
<evidence type="ECO:0000256" key="2">
    <source>
        <dbReference type="SAM" id="MobiDB-lite"/>
    </source>
</evidence>
<feature type="region of interest" description="Disordered" evidence="2">
    <location>
        <begin position="111"/>
        <end position="140"/>
    </location>
</feature>
<dbReference type="EMBL" id="JABWDY010031488">
    <property type="protein sequence ID" value="KAF5184866.1"/>
    <property type="molecule type" value="Genomic_DNA"/>
</dbReference>
<keyword evidence="6" id="KW-1185">Reference proteome</keyword>
<feature type="domain" description="Prolamin-like" evidence="3">
    <location>
        <begin position="58"/>
        <end position="106"/>
    </location>
</feature>
<dbReference type="Pfam" id="PF05617">
    <property type="entry name" value="Prolamin_like"/>
    <property type="match status" value="1"/>
</dbReference>
<dbReference type="InterPro" id="IPR008502">
    <property type="entry name" value="Prolamin-like"/>
</dbReference>
<evidence type="ECO:0000259" key="3">
    <source>
        <dbReference type="Pfam" id="PF05617"/>
    </source>
</evidence>
<feature type="region of interest" description="Disordered" evidence="2">
    <location>
        <begin position="1"/>
        <end position="56"/>
    </location>
</feature>
<proteinExistence type="predicted"/>
<protein>
    <recommendedName>
        <fullName evidence="3">Prolamin-like domain-containing protein</fullName>
    </recommendedName>
</protein>
<evidence type="ECO:0000313" key="4">
    <source>
        <dbReference type="EMBL" id="KAF5184866.1"/>
    </source>
</evidence>
<evidence type="ECO:0000313" key="6">
    <source>
        <dbReference type="Proteomes" id="UP000554482"/>
    </source>
</evidence>
<dbReference type="EMBL" id="JABWDY010007490">
    <property type="protein sequence ID" value="KAF5202908.1"/>
    <property type="molecule type" value="Genomic_DNA"/>
</dbReference>
<evidence type="ECO:0000313" key="5">
    <source>
        <dbReference type="EMBL" id="KAF5202908.1"/>
    </source>
</evidence>
<dbReference type="OrthoDB" id="1368054at2759"/>
<evidence type="ECO:0000256" key="1">
    <source>
        <dbReference type="ARBA" id="ARBA00022729"/>
    </source>
</evidence>
<dbReference type="AlphaFoldDB" id="A0A7J6X291"/>
<reference evidence="5 6" key="1">
    <citation type="submission" date="2020-06" db="EMBL/GenBank/DDBJ databases">
        <title>Transcriptomic and genomic resources for Thalictrum thalictroides and T. hernandezii: Facilitating candidate gene discovery in an emerging model plant lineage.</title>
        <authorList>
            <person name="Arias T."/>
            <person name="Riano-Pachon D.M."/>
            <person name="Di Stilio V.S."/>
        </authorList>
    </citation>
    <scope>NUCLEOTIDE SEQUENCE [LARGE SCALE GENOMIC DNA]</scope>
    <source>
        <strain evidence="6">cv. WT478/WT964</strain>
        <strain evidence="5">WT478/WT964</strain>
        <tissue evidence="5">Leaves</tissue>
    </source>
</reference>
<feature type="compositionally biased region" description="Basic and acidic residues" evidence="2">
    <location>
        <begin position="33"/>
        <end position="43"/>
    </location>
</feature>
<accession>A0A7J6X291</accession>
<name>A0A7J6X291_THATH</name>
<keyword evidence="1" id="KW-0732">Signal</keyword>
<comment type="caution">
    <text evidence="5">The sequence shown here is derived from an EMBL/GenBank/DDBJ whole genome shotgun (WGS) entry which is preliminary data.</text>
</comment>
<gene>
    <name evidence="5" type="ORF">FRX31_007506</name>
    <name evidence="4" type="ORF">FRX31_025547</name>
</gene>